<name>A0A1E5PYX6_9ACTN</name>
<dbReference type="EMBL" id="MEHK01000001">
    <property type="protein sequence ID" value="OEJ34602.1"/>
    <property type="molecule type" value="Genomic_DNA"/>
</dbReference>
<gene>
    <name evidence="2" type="ORF">BGK67_27615</name>
</gene>
<protein>
    <submittedName>
        <fullName evidence="2">Uncharacterized protein</fullName>
    </submittedName>
</protein>
<feature type="region of interest" description="Disordered" evidence="1">
    <location>
        <begin position="1"/>
        <end position="48"/>
    </location>
</feature>
<evidence type="ECO:0000313" key="3">
    <source>
        <dbReference type="Proteomes" id="UP000095705"/>
    </source>
</evidence>
<proteinExistence type="predicted"/>
<keyword evidence="3" id="KW-1185">Reference proteome</keyword>
<evidence type="ECO:0000313" key="2">
    <source>
        <dbReference type="EMBL" id="OEJ34602.1"/>
    </source>
</evidence>
<sequence length="97" mass="11137">MSQTEHEPPAQERAREERAREERAREERAREERAREERAQQSAHRSDVRELLVDGVVELRKRGELATRRADAGDVDHLEAMARLAAQRVAAEARPCA</sequence>
<dbReference type="OrthoDB" id="4335953at2"/>
<organism evidence="2 3">
    <name type="scientific">Streptomyces subrutilus</name>
    <dbReference type="NCBI Taxonomy" id="36818"/>
    <lineage>
        <taxon>Bacteria</taxon>
        <taxon>Bacillati</taxon>
        <taxon>Actinomycetota</taxon>
        <taxon>Actinomycetes</taxon>
        <taxon>Kitasatosporales</taxon>
        <taxon>Streptomycetaceae</taxon>
        <taxon>Streptomyces</taxon>
    </lineage>
</organism>
<reference evidence="2 3" key="1">
    <citation type="submission" date="2016-08" db="EMBL/GenBank/DDBJ databases">
        <title>The complete genome of Streptomyces subrutilus 10-1-1.</title>
        <authorList>
            <person name="Chen X."/>
        </authorList>
    </citation>
    <scope>NUCLEOTIDE SEQUENCE [LARGE SCALE GENOMIC DNA]</scope>
    <source>
        <strain evidence="2 3">10-1-1</strain>
    </source>
</reference>
<dbReference type="STRING" id="36818.BGK67_27615"/>
<dbReference type="RefSeq" id="WP_069922793.1">
    <property type="nucleotide sequence ID" value="NZ_MEHK01000001.1"/>
</dbReference>
<accession>A0A1E5PYX6</accession>
<dbReference type="AlphaFoldDB" id="A0A1E5PYX6"/>
<evidence type="ECO:0000256" key="1">
    <source>
        <dbReference type="SAM" id="MobiDB-lite"/>
    </source>
</evidence>
<dbReference type="Proteomes" id="UP000095705">
    <property type="component" value="Unassembled WGS sequence"/>
</dbReference>
<comment type="caution">
    <text evidence="2">The sequence shown here is derived from an EMBL/GenBank/DDBJ whole genome shotgun (WGS) entry which is preliminary data.</text>
</comment>